<feature type="transmembrane region" description="Helical" evidence="5">
    <location>
        <begin position="444"/>
        <end position="468"/>
    </location>
</feature>
<reference evidence="6" key="1">
    <citation type="submission" date="2011-07" db="EMBL/GenBank/DDBJ databases">
        <authorList>
            <person name="Stanhope M.J."/>
            <person name="Durkin A.S."/>
            <person name="Hostetler J."/>
            <person name="Kim M."/>
            <person name="Radune D."/>
            <person name="Singh I."/>
            <person name="Town C.D."/>
        </authorList>
    </citation>
    <scope>NUCLEOTIDE SEQUENCE [LARGE SCALE GENOMIC DNA]</scope>
    <source>
        <strain evidence="6">HS-6</strain>
    </source>
</reference>
<gene>
    <name evidence="6" type="ORF">STRCR_1409</name>
</gene>
<proteinExistence type="predicted"/>
<evidence type="ECO:0000256" key="5">
    <source>
        <dbReference type="SAM" id="Phobius"/>
    </source>
</evidence>
<dbReference type="STRING" id="873449.STRCR_1409"/>
<feature type="transmembrane region" description="Helical" evidence="5">
    <location>
        <begin position="120"/>
        <end position="138"/>
    </location>
</feature>
<comment type="caution">
    <text evidence="6">The sequence shown here is derived from an EMBL/GenBank/DDBJ whole genome shotgun (WGS) entry which is preliminary data.</text>
</comment>
<feature type="transmembrane region" description="Helical" evidence="5">
    <location>
        <begin position="89"/>
        <end position="108"/>
    </location>
</feature>
<feature type="transmembrane region" description="Helical" evidence="5">
    <location>
        <begin position="45"/>
        <end position="68"/>
    </location>
</feature>
<feature type="transmembrane region" description="Helical" evidence="5">
    <location>
        <begin position="172"/>
        <end position="194"/>
    </location>
</feature>
<organism evidence="6 7">
    <name type="scientific">Streptococcus criceti HS-6</name>
    <dbReference type="NCBI Taxonomy" id="873449"/>
    <lineage>
        <taxon>Bacteria</taxon>
        <taxon>Bacillati</taxon>
        <taxon>Bacillota</taxon>
        <taxon>Bacilli</taxon>
        <taxon>Lactobacillales</taxon>
        <taxon>Streptococcaceae</taxon>
        <taxon>Streptococcus</taxon>
    </lineage>
</organism>
<evidence type="ECO:0000256" key="3">
    <source>
        <dbReference type="ARBA" id="ARBA00022989"/>
    </source>
</evidence>
<dbReference type="CDD" id="cd13128">
    <property type="entry name" value="MATE_Wzx_like"/>
    <property type="match status" value="1"/>
</dbReference>
<dbReference type="EMBL" id="AEUV02000002">
    <property type="protein sequence ID" value="EHI74059.1"/>
    <property type="molecule type" value="Genomic_DNA"/>
</dbReference>
<keyword evidence="4 5" id="KW-0472">Membrane</keyword>
<keyword evidence="3 5" id="KW-1133">Transmembrane helix</keyword>
<evidence type="ECO:0000256" key="1">
    <source>
        <dbReference type="ARBA" id="ARBA00004141"/>
    </source>
</evidence>
<dbReference type="eggNOG" id="COG2244">
    <property type="taxonomic scope" value="Bacteria"/>
</dbReference>
<comment type="subcellular location">
    <subcellularLocation>
        <location evidence="1">Membrane</location>
        <topology evidence="1">Multi-pass membrane protein</topology>
    </subcellularLocation>
</comment>
<feature type="transmembrane region" description="Helical" evidence="5">
    <location>
        <begin position="327"/>
        <end position="348"/>
    </location>
</feature>
<feature type="transmembrane region" description="Helical" evidence="5">
    <location>
        <begin position="385"/>
        <end position="407"/>
    </location>
</feature>
<dbReference type="AlphaFoldDB" id="G5JNF4"/>
<feature type="transmembrane region" description="Helical" evidence="5">
    <location>
        <begin position="419"/>
        <end position="438"/>
    </location>
</feature>
<evidence type="ECO:0000256" key="2">
    <source>
        <dbReference type="ARBA" id="ARBA00022692"/>
    </source>
</evidence>
<feature type="transmembrane region" description="Helical" evidence="5">
    <location>
        <begin position="215"/>
        <end position="236"/>
    </location>
</feature>
<evidence type="ECO:0000256" key="4">
    <source>
        <dbReference type="ARBA" id="ARBA00023136"/>
    </source>
</evidence>
<dbReference type="PANTHER" id="PTHR43424">
    <property type="entry name" value="LOCUS PUTATIVE PROTEIN 1-RELATED"/>
    <property type="match status" value="1"/>
</dbReference>
<protein>
    <submittedName>
        <fullName evidence="6">Membrane protein</fullName>
    </submittedName>
</protein>
<dbReference type="OrthoDB" id="9815702at2"/>
<name>G5JNF4_STRCG</name>
<accession>G5JNF4</accession>
<dbReference type="Pfam" id="PF01943">
    <property type="entry name" value="Polysacc_synt"/>
    <property type="match status" value="1"/>
</dbReference>
<evidence type="ECO:0000313" key="7">
    <source>
        <dbReference type="Proteomes" id="UP000004322"/>
    </source>
</evidence>
<feature type="transmembrane region" description="Helical" evidence="5">
    <location>
        <begin position="12"/>
        <end position="33"/>
    </location>
</feature>
<dbReference type="RefSeq" id="WP_004226810.1">
    <property type="nucleotide sequence ID" value="NZ_AEUV02000002.1"/>
</dbReference>
<dbReference type="Proteomes" id="UP000004322">
    <property type="component" value="Unassembled WGS sequence"/>
</dbReference>
<feature type="transmembrane region" description="Helical" evidence="5">
    <location>
        <begin position="287"/>
        <end position="307"/>
    </location>
</feature>
<dbReference type="InterPro" id="IPR052556">
    <property type="entry name" value="PolySynth_Transporter"/>
</dbReference>
<sequence length="482" mass="54039">MVQKKVSVQMNIIMNFLLTISNIIFPLITFPYVSRVLMPVGTGKVAFATSIVSYFAMVGMLGIPTYGIRACAKVRDDKDKLSKTVQEIMVINTVAMTLSLVTYIMAIMAVPRMAQDRTLFMINIATLVFNLIGCEWLYKALEQYTYITVRSVALKFVSLVLMFLVVRQRGDYVLYGAITILASVGSNFFNFINLRKYLNLKWYSGMDLKQHIQPIFSFFMMTVATTIYTNLDSVMLGFMKNDTAVGYYNASVKIKTILVSLVTSMGSVLLPRLSYYVKHGKKEEFRVLTVRSLQFIGFIAIPLWAYFTLFAKQGIDFLSGPDYAGSVLPMQLIMPTLFFIGLSNLLGIQILVPMERENQVLKSVILGAFVDLIINVMAIPRFGAAGAAFGTLVAEFFVVAYQIFVLRDFLKEVLPQVRIYKNILATVLASLAACMLYASCLTSLSSFLVLVASAAVFGLVYLLVSFLLKDAFLLYFVSYYKK</sequence>
<feature type="transmembrane region" description="Helical" evidence="5">
    <location>
        <begin position="256"/>
        <end position="275"/>
    </location>
</feature>
<keyword evidence="7" id="KW-1185">Reference proteome</keyword>
<evidence type="ECO:0000313" key="6">
    <source>
        <dbReference type="EMBL" id="EHI74059.1"/>
    </source>
</evidence>
<keyword evidence="2 5" id="KW-0812">Transmembrane</keyword>
<dbReference type="InterPro" id="IPR002797">
    <property type="entry name" value="Polysacc_synth"/>
</dbReference>
<feature type="transmembrane region" description="Helical" evidence="5">
    <location>
        <begin position="145"/>
        <end position="166"/>
    </location>
</feature>
<dbReference type="GO" id="GO:0016020">
    <property type="term" value="C:membrane"/>
    <property type="evidence" value="ECO:0007669"/>
    <property type="project" value="UniProtKB-SubCell"/>
</dbReference>
<feature type="transmembrane region" description="Helical" evidence="5">
    <location>
        <begin position="360"/>
        <end position="379"/>
    </location>
</feature>
<dbReference type="PANTHER" id="PTHR43424:SF1">
    <property type="entry name" value="LOCUS PUTATIVE PROTEIN 1-RELATED"/>
    <property type="match status" value="1"/>
</dbReference>